<dbReference type="AlphaFoldDB" id="A0A1X7JY87"/>
<sequence length="358" mass="41374">MIEYFNSLGLEQPFLRLLLFTLISIIIGIVIRFVFFKALFILNKKDDRKFVKLLERRFTGSIFLFIPMLIMHNMIPGFELNENLTEWLLLISESLIIASFTIVAVRLVYFLQDVLNQKFNTDRADNIKERQVITQIIFIRKIVIFLIVMIGLCLFLLQFDGVRKYGATFLTSAGVAGIIIGLAAQKTIGNLLAGLQIAFTQPIKIGDAVLVENEWGWIEEINLTYVVVRIWDQRRLVLPITYFTEQTFQNWTRNSADIIGSVFLYTDYTVPIEELRKEFESILGSTDLWNKNSQVLQITDCTEKAMQIRLLMSAKDSPTAWDLRCLVREKMLVFIQEKYPNALPKTRLEMNQSSDSNA</sequence>
<dbReference type="Pfam" id="PF00924">
    <property type="entry name" value="MS_channel_2nd"/>
    <property type="match status" value="1"/>
</dbReference>
<feature type="transmembrane region" description="Helical" evidence="5">
    <location>
        <begin position="14"/>
        <end position="36"/>
    </location>
</feature>
<evidence type="ECO:0000313" key="8">
    <source>
        <dbReference type="Proteomes" id="UP000193804"/>
    </source>
</evidence>
<dbReference type="OrthoDB" id="9792218at2"/>
<accession>A0A1X7JY87</accession>
<evidence type="ECO:0000256" key="2">
    <source>
        <dbReference type="ARBA" id="ARBA00022692"/>
    </source>
</evidence>
<dbReference type="InterPro" id="IPR023408">
    <property type="entry name" value="MscS_beta-dom_sf"/>
</dbReference>
<dbReference type="SUPFAM" id="SSF50182">
    <property type="entry name" value="Sm-like ribonucleoproteins"/>
    <property type="match status" value="1"/>
</dbReference>
<feature type="domain" description="Mechanosensitive ion channel MscS" evidence="6">
    <location>
        <begin position="187"/>
        <end position="253"/>
    </location>
</feature>
<keyword evidence="4 5" id="KW-0472">Membrane</keyword>
<feature type="transmembrane region" description="Helical" evidence="5">
    <location>
        <begin position="57"/>
        <end position="75"/>
    </location>
</feature>
<evidence type="ECO:0000259" key="6">
    <source>
        <dbReference type="Pfam" id="PF00924"/>
    </source>
</evidence>
<keyword evidence="2 5" id="KW-0812">Transmembrane</keyword>
<keyword evidence="3 5" id="KW-1133">Transmembrane helix</keyword>
<dbReference type="InterPro" id="IPR006685">
    <property type="entry name" value="MscS_channel_2nd"/>
</dbReference>
<protein>
    <submittedName>
        <fullName evidence="7">Small-conductance mechanosensitive channel</fullName>
    </submittedName>
</protein>
<evidence type="ECO:0000256" key="5">
    <source>
        <dbReference type="SAM" id="Phobius"/>
    </source>
</evidence>
<reference evidence="8" key="1">
    <citation type="submission" date="2017-04" db="EMBL/GenBank/DDBJ databases">
        <authorList>
            <person name="Varghese N."/>
            <person name="Submissions S."/>
        </authorList>
    </citation>
    <scope>NUCLEOTIDE SEQUENCE [LARGE SCALE GENOMIC DNA]</scope>
    <source>
        <strain evidence="8">DSM 4125</strain>
    </source>
</reference>
<dbReference type="Gene3D" id="2.30.30.60">
    <property type="match status" value="1"/>
</dbReference>
<comment type="subcellular location">
    <subcellularLocation>
        <location evidence="1">Membrane</location>
    </subcellularLocation>
</comment>
<evidence type="ECO:0000256" key="3">
    <source>
        <dbReference type="ARBA" id="ARBA00022989"/>
    </source>
</evidence>
<dbReference type="EMBL" id="FXAW01000004">
    <property type="protein sequence ID" value="SMG33506.1"/>
    <property type="molecule type" value="Genomic_DNA"/>
</dbReference>
<feature type="transmembrane region" description="Helical" evidence="5">
    <location>
        <begin position="132"/>
        <end position="159"/>
    </location>
</feature>
<dbReference type="RefSeq" id="WP_085517035.1">
    <property type="nucleotide sequence ID" value="NZ_FXAW01000004.1"/>
</dbReference>
<proteinExistence type="predicted"/>
<organism evidence="7 8">
    <name type="scientific">Marivirga sericea</name>
    <dbReference type="NCBI Taxonomy" id="1028"/>
    <lineage>
        <taxon>Bacteria</taxon>
        <taxon>Pseudomonadati</taxon>
        <taxon>Bacteroidota</taxon>
        <taxon>Cytophagia</taxon>
        <taxon>Cytophagales</taxon>
        <taxon>Marivirgaceae</taxon>
        <taxon>Marivirga</taxon>
    </lineage>
</organism>
<dbReference type="PANTHER" id="PTHR30566">
    <property type="entry name" value="YNAI-RELATED MECHANOSENSITIVE ION CHANNEL"/>
    <property type="match status" value="1"/>
</dbReference>
<evidence type="ECO:0000256" key="1">
    <source>
        <dbReference type="ARBA" id="ARBA00004370"/>
    </source>
</evidence>
<evidence type="ECO:0000256" key="4">
    <source>
        <dbReference type="ARBA" id="ARBA00023136"/>
    </source>
</evidence>
<dbReference type="InterPro" id="IPR010920">
    <property type="entry name" value="LSM_dom_sf"/>
</dbReference>
<dbReference type="PANTHER" id="PTHR30566:SF25">
    <property type="entry name" value="INNER MEMBRANE PROTEIN"/>
    <property type="match status" value="1"/>
</dbReference>
<evidence type="ECO:0000313" key="7">
    <source>
        <dbReference type="EMBL" id="SMG33506.1"/>
    </source>
</evidence>
<dbReference type="STRING" id="1028.SAMN05661096_02119"/>
<dbReference type="Proteomes" id="UP000193804">
    <property type="component" value="Unassembled WGS sequence"/>
</dbReference>
<feature type="transmembrane region" description="Helical" evidence="5">
    <location>
        <begin position="165"/>
        <end position="184"/>
    </location>
</feature>
<dbReference type="GO" id="GO:0016020">
    <property type="term" value="C:membrane"/>
    <property type="evidence" value="ECO:0007669"/>
    <property type="project" value="UniProtKB-SubCell"/>
</dbReference>
<dbReference type="Gene3D" id="1.10.287.1260">
    <property type="match status" value="1"/>
</dbReference>
<name>A0A1X7JY87_9BACT</name>
<keyword evidence="8" id="KW-1185">Reference proteome</keyword>
<gene>
    <name evidence="7" type="ORF">SAMN05661096_02119</name>
</gene>
<feature type="transmembrane region" description="Helical" evidence="5">
    <location>
        <begin position="87"/>
        <end position="111"/>
    </location>
</feature>
<dbReference type="GO" id="GO:0008381">
    <property type="term" value="F:mechanosensitive monoatomic ion channel activity"/>
    <property type="evidence" value="ECO:0007669"/>
    <property type="project" value="UniProtKB-ARBA"/>
</dbReference>